<geneLocation type="chloroplast" evidence="1"/>
<accession>A0A3S5FWT5</accession>
<dbReference type="AlphaFoldDB" id="A0A3S5FWT5"/>
<dbReference type="EMBL" id="KX809677">
    <property type="protein sequence ID" value="ARR28460.1"/>
    <property type="molecule type" value="Genomic_DNA"/>
</dbReference>
<sequence>MDLNCLELLSLKILNWSLKSEMVVKDLLNLINLNKKFMVIKVPFYTDNELQLFSAFVKNEGKELSSISDFYISYCHLWFIASLLIQFRVSVNSSNSLKNLQSLDSIRTYNSLLIAKNSYLNKVLCWLAIRKAVREDRFRNCENPTQIIWDSYNTLSFDRGGSASTKGTPDFKNEAQRLRYLRGIINSFIGELQTQPLVSKRSLRWSTDIQSSKSLTIDEFWKSLSKMEDIGESQQFSQEILKEQLLELLSATNLHFQDTVEPSGNTTPLEQWLGITRELVPSLKNMMDLIPENPKKRSKDQTSLNILLGNLE</sequence>
<keyword evidence="1" id="KW-0934">Plastid</keyword>
<reference evidence="1" key="1">
    <citation type="submission" date="2016-08" db="EMBL/GenBank/DDBJ databases">
        <authorList>
            <person name="Wang Bo."/>
            <person name="Zheng Fengrong."/>
            <person name="Wang Xin."/>
            <person name="Du Fei."/>
        </authorList>
    </citation>
    <scope>NUCLEOTIDE SEQUENCE</scope>
</reference>
<protein>
    <submittedName>
        <fullName evidence="1">Uncharacterized protein</fullName>
    </submittedName>
</protein>
<keyword evidence="1" id="KW-0150">Chloroplast</keyword>
<gene>
    <name evidence="1" type="primary">orf312</name>
</gene>
<name>A0A3S5FWT5_9CHLO</name>
<evidence type="ECO:0000313" key="1">
    <source>
        <dbReference type="EMBL" id="ARR28460.1"/>
    </source>
</evidence>
<organism evidence="1">
    <name type="scientific">Caulerpa okamurae</name>
    <dbReference type="NCBI Taxonomy" id="118247"/>
    <lineage>
        <taxon>Eukaryota</taxon>
        <taxon>Viridiplantae</taxon>
        <taxon>Chlorophyta</taxon>
        <taxon>core chlorophytes</taxon>
        <taxon>Ulvophyceae</taxon>
        <taxon>TCBD clade</taxon>
        <taxon>Bryopsidales</taxon>
        <taxon>Halimedineae</taxon>
        <taxon>Caulerpaceae</taxon>
        <taxon>Caulerpa</taxon>
    </lineage>
</organism>
<proteinExistence type="predicted"/>